<reference evidence="4 5" key="2">
    <citation type="journal article" date="2012" name="Open Biol.">
        <title>Characteristics of nucleosomes and linker DNA regions on the genome of the basidiomycete Mixia osmundae revealed by mono- and dinucleosome mapping.</title>
        <authorList>
            <person name="Nishida H."/>
            <person name="Kondo S."/>
            <person name="Matsumoto T."/>
            <person name="Suzuki Y."/>
            <person name="Yoshikawa H."/>
            <person name="Taylor T.D."/>
            <person name="Sugiyama J."/>
        </authorList>
    </citation>
    <scope>NUCLEOTIDE SEQUENCE [LARGE SCALE GENOMIC DNA]</scope>
    <source>
        <strain evidence="5">CBS 9802 / IAM 14324 / JCM 22182 / KY 12970</strain>
    </source>
</reference>
<reference evidence="4 5" key="1">
    <citation type="journal article" date="2011" name="J. Gen. Appl. Microbiol.">
        <title>Draft genome sequencing of the enigmatic basidiomycete Mixia osmundae.</title>
        <authorList>
            <person name="Nishida H."/>
            <person name="Nagatsuka Y."/>
            <person name="Sugiyama J."/>
        </authorList>
    </citation>
    <scope>NUCLEOTIDE SEQUENCE [LARGE SCALE GENOMIC DNA]</scope>
    <source>
        <strain evidence="5">CBS 9802 / IAM 14324 / JCM 22182 / KY 12970</strain>
    </source>
</reference>
<comment type="similarity">
    <text evidence="1">Belongs to the transferase hexapeptide repeat family.</text>
</comment>
<dbReference type="InterPro" id="IPR011004">
    <property type="entry name" value="Trimer_LpxA-like_sf"/>
</dbReference>
<dbReference type="InParanoid" id="G7EAX0"/>
<dbReference type="OrthoDB" id="25818at2759"/>
<keyword evidence="5" id="KW-1185">Reference proteome</keyword>
<dbReference type="InterPro" id="IPR051159">
    <property type="entry name" value="Hexapeptide_acetyltransf"/>
</dbReference>
<dbReference type="eggNOG" id="KOG4750">
    <property type="taxonomic scope" value="Eukaryota"/>
</dbReference>
<dbReference type="PANTHER" id="PTHR23416:SF23">
    <property type="entry name" value="ACETYLTRANSFERASE C18B11.09C-RELATED"/>
    <property type="match status" value="1"/>
</dbReference>
<dbReference type="Pfam" id="PF00132">
    <property type="entry name" value="Hexapep"/>
    <property type="match status" value="1"/>
</dbReference>
<dbReference type="GO" id="GO:0016407">
    <property type="term" value="F:acetyltransferase activity"/>
    <property type="evidence" value="ECO:0007669"/>
    <property type="project" value="InterPro"/>
</dbReference>
<protein>
    <recommendedName>
        <fullName evidence="3">Maltose/galactoside acetyltransferase domain-containing protein</fullName>
    </recommendedName>
</protein>
<dbReference type="OMA" id="CHIGNGC"/>
<accession>G7EAX0</accession>
<dbReference type="SUPFAM" id="SSF51161">
    <property type="entry name" value="Trimeric LpxA-like enzymes"/>
    <property type="match status" value="1"/>
</dbReference>
<evidence type="ECO:0000256" key="2">
    <source>
        <dbReference type="ARBA" id="ARBA00022679"/>
    </source>
</evidence>
<evidence type="ECO:0000256" key="1">
    <source>
        <dbReference type="ARBA" id="ARBA00007274"/>
    </source>
</evidence>
<evidence type="ECO:0000313" key="5">
    <source>
        <dbReference type="Proteomes" id="UP000009131"/>
    </source>
</evidence>
<dbReference type="STRING" id="764103.G7EAX0"/>
<organism evidence="4 5">
    <name type="scientific">Mixia osmundae (strain CBS 9802 / IAM 14324 / JCM 22182 / KY 12970)</name>
    <dbReference type="NCBI Taxonomy" id="764103"/>
    <lineage>
        <taxon>Eukaryota</taxon>
        <taxon>Fungi</taxon>
        <taxon>Dikarya</taxon>
        <taxon>Basidiomycota</taxon>
        <taxon>Pucciniomycotina</taxon>
        <taxon>Mixiomycetes</taxon>
        <taxon>Mixiales</taxon>
        <taxon>Mixiaceae</taxon>
        <taxon>Mixia</taxon>
    </lineage>
</organism>
<dbReference type="RefSeq" id="XP_014565595.1">
    <property type="nucleotide sequence ID" value="XM_014710109.1"/>
</dbReference>
<feature type="domain" description="Maltose/galactoside acetyltransferase" evidence="3">
    <location>
        <begin position="23"/>
        <end position="90"/>
    </location>
</feature>
<evidence type="ECO:0000259" key="3">
    <source>
        <dbReference type="SMART" id="SM01266"/>
    </source>
</evidence>
<dbReference type="SMART" id="SM01266">
    <property type="entry name" value="Mac"/>
    <property type="match status" value="1"/>
</dbReference>
<dbReference type="PANTHER" id="PTHR23416">
    <property type="entry name" value="SIALIC ACID SYNTHASE-RELATED"/>
    <property type="match status" value="1"/>
</dbReference>
<name>G7EAX0_MIXOS</name>
<keyword evidence="2" id="KW-0808">Transferase</keyword>
<dbReference type="InterPro" id="IPR001451">
    <property type="entry name" value="Hexapep"/>
</dbReference>
<dbReference type="Proteomes" id="UP000009131">
    <property type="component" value="Unassembled WGS sequence"/>
</dbReference>
<dbReference type="Gene3D" id="2.160.10.10">
    <property type="entry name" value="Hexapeptide repeat proteins"/>
    <property type="match status" value="1"/>
</dbReference>
<evidence type="ECO:0000313" key="4">
    <source>
        <dbReference type="EMBL" id="GAA99980.1"/>
    </source>
</evidence>
<dbReference type="Pfam" id="PF12464">
    <property type="entry name" value="Mac"/>
    <property type="match status" value="1"/>
</dbReference>
<dbReference type="HOGENOM" id="CLU_051638_3_0_1"/>
<dbReference type="InterPro" id="IPR024688">
    <property type="entry name" value="Mac_dom"/>
</dbReference>
<dbReference type="AlphaFoldDB" id="G7EAX0"/>
<comment type="caution">
    <text evidence="4">The sequence shown here is derived from an EMBL/GenBank/DDBJ whole genome shotgun (WGS) entry which is preliminary data.</text>
</comment>
<sequence length="223" mass="24171">MASILHDTPVRDDDASLAALSERQKMMQGLPYDAMGDFSLVSERLRARHLQRAYNEAPWPSVEELKAGMPANGPDSRMQILADLFGLTVDKIKSQNIYIEPPFYCDFGNNITFKGSFYCNFGCIILDCAQVTLGDGVLFAPDVQIYAATHALDVAERRAGLERAYPVEIGDETWVGGGVRIIGPVKIGKGCTIAAGAVVTKDIPDWSLAGGIPARVLKKIPPS</sequence>
<dbReference type="EMBL" id="BABT02000252">
    <property type="protein sequence ID" value="GAA99980.1"/>
    <property type="molecule type" value="Genomic_DNA"/>
</dbReference>
<proteinExistence type="inferred from homology"/>
<dbReference type="GO" id="GO:0008374">
    <property type="term" value="F:O-acyltransferase activity"/>
    <property type="evidence" value="ECO:0007669"/>
    <property type="project" value="TreeGrafter"/>
</dbReference>
<dbReference type="FunCoup" id="G7EAX0">
    <property type="interactions" value="6"/>
</dbReference>
<gene>
    <name evidence="4" type="primary">Mo06683</name>
    <name evidence="4" type="ORF">E5Q_06683</name>
</gene>
<dbReference type="CDD" id="cd03357">
    <property type="entry name" value="LbH_MAT_GAT"/>
    <property type="match status" value="1"/>
</dbReference>